<name>A0A5Q2QBJ3_9GAMM</name>
<reference evidence="2 3" key="1">
    <citation type="submission" date="2019-11" db="EMBL/GenBank/DDBJ databases">
        <authorList>
            <person name="Khan S.A."/>
            <person name="Jeon C.O."/>
            <person name="Chun B.H."/>
        </authorList>
    </citation>
    <scope>NUCLEOTIDE SEQUENCE [LARGE SCALE GENOMIC DNA]</scope>
    <source>
        <strain evidence="2 3">IMCC 1097</strain>
    </source>
</reference>
<dbReference type="EMBL" id="CP045871">
    <property type="protein sequence ID" value="QGG79681.1"/>
    <property type="molecule type" value="Genomic_DNA"/>
</dbReference>
<gene>
    <name evidence="2" type="ORF">GH975_03495</name>
</gene>
<dbReference type="Pfam" id="PF00485">
    <property type="entry name" value="PRK"/>
    <property type="match status" value="1"/>
</dbReference>
<protein>
    <submittedName>
        <fullName evidence="2">AAA family ATPase</fullName>
    </submittedName>
</protein>
<dbReference type="Proteomes" id="UP000388235">
    <property type="component" value="Chromosome"/>
</dbReference>
<dbReference type="GO" id="GO:0005524">
    <property type="term" value="F:ATP binding"/>
    <property type="evidence" value="ECO:0007669"/>
    <property type="project" value="InterPro"/>
</dbReference>
<dbReference type="InterPro" id="IPR027417">
    <property type="entry name" value="P-loop_NTPase"/>
</dbReference>
<feature type="domain" description="Phosphoribulokinase/uridine kinase" evidence="1">
    <location>
        <begin position="24"/>
        <end position="166"/>
    </location>
</feature>
<dbReference type="Gene3D" id="3.40.50.300">
    <property type="entry name" value="P-loop containing nucleotide triphosphate hydrolases"/>
    <property type="match status" value="1"/>
</dbReference>
<dbReference type="RefSeq" id="WP_153713185.1">
    <property type="nucleotide sequence ID" value="NZ_CP045871.1"/>
</dbReference>
<organism evidence="2 3">
    <name type="scientific">Litorivicinus lipolyticus</name>
    <dbReference type="NCBI Taxonomy" id="418701"/>
    <lineage>
        <taxon>Bacteria</taxon>
        <taxon>Pseudomonadati</taxon>
        <taxon>Pseudomonadota</taxon>
        <taxon>Gammaproteobacteria</taxon>
        <taxon>Oceanospirillales</taxon>
        <taxon>Litorivicinaceae</taxon>
        <taxon>Litorivicinus</taxon>
    </lineage>
</organism>
<evidence type="ECO:0000313" key="2">
    <source>
        <dbReference type="EMBL" id="QGG79681.1"/>
    </source>
</evidence>
<dbReference type="SUPFAM" id="SSF52540">
    <property type="entry name" value="P-loop containing nucleoside triphosphate hydrolases"/>
    <property type="match status" value="1"/>
</dbReference>
<accession>A0A5Q2QBJ3</accession>
<dbReference type="GO" id="GO:0016301">
    <property type="term" value="F:kinase activity"/>
    <property type="evidence" value="ECO:0007669"/>
    <property type="project" value="InterPro"/>
</dbReference>
<dbReference type="OrthoDB" id="1550976at2"/>
<sequence length="209" mass="23025">MINTDINTLTAQIEAIRVPGQRQLIALAGAPGSGKSTLANRLADALGEQACVLPMDGFHHSNAWLDARQLRPRKGAPNTFDVDALDRLLAQARIKHDLTIPTFDRTCDAVVIDGGRIPPSCDWVVVEGNYLLAQAAPWQALRRHFDLAVYLDVPINELERRLTQRWLDLGMGLETARAKVEGNDLPNAAWVIEHTHTADYRISGADSSF</sequence>
<dbReference type="AlphaFoldDB" id="A0A5Q2QBJ3"/>
<dbReference type="PANTHER" id="PTHR10285">
    <property type="entry name" value="URIDINE KINASE"/>
    <property type="match status" value="1"/>
</dbReference>
<proteinExistence type="predicted"/>
<evidence type="ECO:0000313" key="3">
    <source>
        <dbReference type="Proteomes" id="UP000388235"/>
    </source>
</evidence>
<keyword evidence="3" id="KW-1185">Reference proteome</keyword>
<dbReference type="KEGG" id="llp:GH975_03495"/>
<dbReference type="InterPro" id="IPR006083">
    <property type="entry name" value="PRK/URK"/>
</dbReference>
<evidence type="ECO:0000259" key="1">
    <source>
        <dbReference type="Pfam" id="PF00485"/>
    </source>
</evidence>